<feature type="compositionally biased region" description="Low complexity" evidence="1">
    <location>
        <begin position="441"/>
        <end position="454"/>
    </location>
</feature>
<accession>A0A317XWB4</accession>
<dbReference type="GO" id="GO:0005634">
    <property type="term" value="C:nucleus"/>
    <property type="evidence" value="ECO:0007669"/>
    <property type="project" value="InterPro"/>
</dbReference>
<dbReference type="InterPro" id="IPR015943">
    <property type="entry name" value="WD40/YVTN_repeat-like_dom_sf"/>
</dbReference>
<proteinExistence type="predicted"/>
<dbReference type="Pfam" id="PF03178">
    <property type="entry name" value="CPSF_A"/>
    <property type="match status" value="1"/>
</dbReference>
<sequence>MLYVAHAHQATAQLQSLVLPFFFPGAPCLAVVKHSSISFLSLPPTTAAATTSHSAAHKTGTLDEIQSLDLNARILSVEAVTLPAQSSATPVQILLVLTDHHRPHLIALAASVPASRDGDFRISTLGALPLEEAARSPAESSLGLWVEPVTDSLAASVPALVGQRFALCHTYKGIMRVVPLQSQPRLSSAAQSDDAEDVQMEDAAAPPSLPSAAQAANRFLNLSQSFGVRLPHPNLLSCTPLMAQSSNSNPAVALLSLSSLPSRIPGLGEQCLPVLSFHTVDVAGQDLLPLPWGPPRKPPRSEVEDTTDAEGTGERRNSDTSQSRDTRKQRGLSAMGQDLDANALRKREESWARSELAQAHVPLPVTDALGAHLLHALPVQVGGGVLVFSERSILYVPPPRTDAGREAGAASASTSSTAAKGKRRKASMSGGGGGAAESRRLSSGASQQASTSAAVEGASPKKADAVNSSNENGKRRRSSAAATAIDDPVTSPRASMSAGTAHRPRLLRASLPYPMQTIAAVSIPESSSTGDGTFTVLFGTSSGHLNALQIHPATGLDSQSASASHPRSMRVEQLGEISQPAGPQALTYLGDNLVQVSSATGDTGLYRIEAPASAEQALQDAAVDEQMVTPPSSPTQARKPSALLSSVAELPVGGRLVQLKTWANLGPIVDFVIDGGGCGDDAAAKTEQTASSLTTTSQSAAQARIVTCSGSGPNGSIRVVRNGVAINELSSIAVPSVHRVWPIHQGTGFSRITSALVVTYSTATSLLVFGPDGGLVDASAGFTAIGVNPQLPTLTADSIETAVTDSATEATLFVVNKEKVVVAQLDSTSASLAASDHWTPEKGVEITAAASNDRGQLVLSLSDRSLCSFTLGAGKLELQRTIALDQEVSCLDVSPLTSEGPAHYVACGFWQSRSIQIFALPELQPVAQQSVASQAMASVPRSILLHRFGTARIDSVAKDGSSDTGHAHLLVGLGDGTLVSYGLSLPDTDSYSPTVGLFDGKTVSLGTRALHLDAIETSHGARAVAVAGSRPTIVYADAKRFSYSSVKYSDVRGVATLRSGAGHGYSLFALSDSLQVASIGALQRQDITSKPLGLDQPLSIAHWPERGVFAVCTWAFLPRGSETRRDRARGSIKVLDSHGLQVLHDIALLADERPNCIELVELADRKLLVVGTGFVAPDALETTEGRLLGFDVALGPTAAGLQAQMQTRRSTAVAGERGELRQVFERRVSGNVYSLQGLQNRLVAAVNSEVMVYTGVPAAAAAAAAGGDIALLRLKQQGSWACSFIASNLSVVEPETVVVGDALRSMNVLRVDAATGRVTEIGRDCDPFWTTATELLDSATQTYIGADISFNLYTTQRVPLSETLKKRIRKAKDQDLESGASSSRRNLPTSNHLAGGSSANADNSNNDKNNNNNEIEYAHIMQRQAVWHYGDMINKFVRGSLVPSGAGEVKVADPRLVFCTAGGAIGVIATVEPEASHALSQLERNINLLIESASGASASACVVGGVEPTISAQDWRTLRTDHRVQPPTGVIDADRLQLFINGKLDKRHKSAVLDGPVSTARRIRIPDATLTMWIEELGQLS</sequence>
<feature type="compositionally biased region" description="Low complexity" evidence="1">
    <location>
        <begin position="1397"/>
        <end position="1412"/>
    </location>
</feature>
<dbReference type="EMBL" id="KZ819189">
    <property type="protein sequence ID" value="PWZ02392.1"/>
    <property type="molecule type" value="Genomic_DNA"/>
</dbReference>
<feature type="domain" description="RSE1/DDB1/CPSF1 second beta-propeller" evidence="3">
    <location>
        <begin position="727"/>
        <end position="1064"/>
    </location>
</feature>
<feature type="region of interest" description="Disordered" evidence="1">
    <location>
        <begin position="1369"/>
        <end position="1412"/>
    </location>
</feature>
<evidence type="ECO:0000259" key="3">
    <source>
        <dbReference type="Pfam" id="PF23726"/>
    </source>
</evidence>
<dbReference type="STRING" id="1882483.A0A317XWB4"/>
<dbReference type="InParanoid" id="A0A317XWB4"/>
<name>A0A317XWB4_9BASI</name>
<evidence type="ECO:0000256" key="1">
    <source>
        <dbReference type="SAM" id="MobiDB-lite"/>
    </source>
</evidence>
<feature type="compositionally biased region" description="Low complexity" evidence="1">
    <location>
        <begin position="407"/>
        <end position="419"/>
    </location>
</feature>
<feature type="region of interest" description="Disordered" evidence="1">
    <location>
        <begin position="185"/>
        <end position="210"/>
    </location>
</feature>
<dbReference type="InterPro" id="IPR058543">
    <property type="entry name" value="Beta-prop_RSE1/DDB1/CPSF1_2nd"/>
</dbReference>
<keyword evidence="5" id="KW-1185">Reference proteome</keyword>
<dbReference type="OrthoDB" id="433457at2759"/>
<feature type="region of interest" description="Disordered" evidence="1">
    <location>
        <begin position="289"/>
        <end position="340"/>
    </location>
</feature>
<feature type="domain" description="RSE1/DDB1/CPSF1 C-terminal" evidence="2">
    <location>
        <begin position="1130"/>
        <end position="1539"/>
    </location>
</feature>
<dbReference type="InterPro" id="IPR004871">
    <property type="entry name" value="RSE1/DDB1/CPSF1_C"/>
</dbReference>
<reference evidence="4 5" key="1">
    <citation type="journal article" date="2018" name="Mol. Biol. Evol.">
        <title>Broad Genomic Sampling Reveals a Smut Pathogenic Ancestry of the Fungal Clade Ustilaginomycotina.</title>
        <authorList>
            <person name="Kijpornyongpan T."/>
            <person name="Mondo S.J."/>
            <person name="Barry K."/>
            <person name="Sandor L."/>
            <person name="Lee J."/>
            <person name="Lipzen A."/>
            <person name="Pangilinan J."/>
            <person name="LaButti K."/>
            <person name="Hainaut M."/>
            <person name="Henrissat B."/>
            <person name="Grigoriev I.V."/>
            <person name="Spatafora J.W."/>
            <person name="Aime M.C."/>
        </authorList>
    </citation>
    <scope>NUCLEOTIDE SEQUENCE [LARGE SCALE GENOMIC DNA]</scope>
    <source>
        <strain evidence="4 5">MCA 3645</strain>
    </source>
</reference>
<protein>
    <recommendedName>
        <fullName evidence="6">DNA damage-binding protein 1</fullName>
    </recommendedName>
</protein>
<evidence type="ECO:0000313" key="4">
    <source>
        <dbReference type="EMBL" id="PWZ02392.1"/>
    </source>
</evidence>
<dbReference type="Pfam" id="PF23726">
    <property type="entry name" value="Beta-prop_RSE1_2nd"/>
    <property type="match status" value="1"/>
</dbReference>
<feature type="compositionally biased region" description="Polar residues" evidence="1">
    <location>
        <begin position="1379"/>
        <end position="1392"/>
    </location>
</feature>
<evidence type="ECO:0000259" key="2">
    <source>
        <dbReference type="Pfam" id="PF03178"/>
    </source>
</evidence>
<dbReference type="PANTHER" id="PTHR10644">
    <property type="entry name" value="DNA REPAIR/RNA PROCESSING CPSF FAMILY"/>
    <property type="match status" value="1"/>
</dbReference>
<feature type="region of interest" description="Disordered" evidence="1">
    <location>
        <begin position="398"/>
        <end position="502"/>
    </location>
</feature>
<feature type="compositionally biased region" description="Basic and acidic residues" evidence="1">
    <location>
        <begin position="312"/>
        <end position="328"/>
    </location>
</feature>
<dbReference type="InterPro" id="IPR050358">
    <property type="entry name" value="RSE1/DDB1/CFT1"/>
</dbReference>
<evidence type="ECO:0000313" key="5">
    <source>
        <dbReference type="Proteomes" id="UP000246740"/>
    </source>
</evidence>
<gene>
    <name evidence="4" type="ORF">BCV70DRAFT_198672</name>
</gene>
<evidence type="ECO:0008006" key="6">
    <source>
        <dbReference type="Google" id="ProtNLM"/>
    </source>
</evidence>
<dbReference type="Gene3D" id="2.130.10.10">
    <property type="entry name" value="YVTN repeat-like/Quinoprotein amine dehydrogenase"/>
    <property type="match status" value="3"/>
</dbReference>
<dbReference type="Proteomes" id="UP000246740">
    <property type="component" value="Unassembled WGS sequence"/>
</dbReference>
<dbReference type="GO" id="GO:0003676">
    <property type="term" value="F:nucleic acid binding"/>
    <property type="evidence" value="ECO:0007669"/>
    <property type="project" value="InterPro"/>
</dbReference>
<organism evidence="4 5">
    <name type="scientific">Testicularia cyperi</name>
    <dbReference type="NCBI Taxonomy" id="1882483"/>
    <lineage>
        <taxon>Eukaryota</taxon>
        <taxon>Fungi</taxon>
        <taxon>Dikarya</taxon>
        <taxon>Basidiomycota</taxon>
        <taxon>Ustilaginomycotina</taxon>
        <taxon>Ustilaginomycetes</taxon>
        <taxon>Ustilaginales</taxon>
        <taxon>Anthracoideaceae</taxon>
        <taxon>Testicularia</taxon>
    </lineage>
</organism>